<dbReference type="Gene3D" id="3.10.100.10">
    <property type="entry name" value="Mannose-Binding Protein A, subunit A"/>
    <property type="match status" value="1"/>
</dbReference>
<feature type="region of interest" description="Disordered" evidence="1">
    <location>
        <begin position="1"/>
        <end position="37"/>
    </location>
</feature>
<evidence type="ECO:0000313" key="2">
    <source>
        <dbReference type="Ensembl" id="ENSAPLP00020020784.1"/>
    </source>
</evidence>
<reference evidence="2" key="2">
    <citation type="submission" date="2025-08" db="UniProtKB">
        <authorList>
            <consortium name="Ensembl"/>
        </authorList>
    </citation>
    <scope>IDENTIFICATION</scope>
</reference>
<name>A0A8B9TFS6_ANAPL</name>
<sequence>MGCPQGRWGPGPWGCQRDKGLGARDRGGAGDAGGGKDTGWHWDWGCGGGTGDWGCGGGSGDWVCGGGSGNGFVGWHRGSRGLPVPGAVPRGQTAPGQGGPPRPSVSPQPPAPCGPACSSPWPCWARPLPATWVSAPGEPQEPAGPSEVAKPEELELEPESELEAEAEAEECPLEAETEALNITEPQSARTFRYIIVRRCQNFHTAAVCSRCYRGRLASIHSYRTNVLLQCRARARVNNGRVWIGAITRPVVRGCGHLSALGSPLWGGPARGGWGAAGYGRWRSTRCRVRLPFICEY</sequence>
<dbReference type="InterPro" id="IPR016187">
    <property type="entry name" value="CTDL_fold"/>
</dbReference>
<dbReference type="SUPFAM" id="SSF56436">
    <property type="entry name" value="C-type lectin-like"/>
    <property type="match status" value="1"/>
</dbReference>
<reference evidence="2" key="1">
    <citation type="submission" date="2019-08" db="EMBL/GenBank/DDBJ databases">
        <title>Three high-quality genomes provides insights into domestication of ducks.</title>
        <authorList>
            <person name="Hou Z.C."/>
            <person name="Zhu F."/>
            <person name="Yin Z.T."/>
            <person name="Zhang F."/>
        </authorList>
    </citation>
    <scope>NUCLEOTIDE SEQUENCE [LARGE SCALE GENOMIC DNA]</scope>
</reference>
<feature type="region of interest" description="Disordered" evidence="1">
    <location>
        <begin position="134"/>
        <end position="154"/>
    </location>
</feature>
<organism evidence="2 3">
    <name type="scientific">Anas platyrhynchos</name>
    <name type="common">Mallard</name>
    <name type="synonym">Anas boschas</name>
    <dbReference type="NCBI Taxonomy" id="8839"/>
    <lineage>
        <taxon>Eukaryota</taxon>
        <taxon>Metazoa</taxon>
        <taxon>Chordata</taxon>
        <taxon>Craniata</taxon>
        <taxon>Vertebrata</taxon>
        <taxon>Euteleostomi</taxon>
        <taxon>Archelosauria</taxon>
        <taxon>Archosauria</taxon>
        <taxon>Dinosauria</taxon>
        <taxon>Saurischia</taxon>
        <taxon>Theropoda</taxon>
        <taxon>Coelurosauria</taxon>
        <taxon>Aves</taxon>
        <taxon>Neognathae</taxon>
        <taxon>Galloanserae</taxon>
        <taxon>Anseriformes</taxon>
        <taxon>Anatidae</taxon>
        <taxon>Anatinae</taxon>
        <taxon>Anas</taxon>
    </lineage>
</organism>
<feature type="compositionally biased region" description="Pro residues" evidence="1">
    <location>
        <begin position="98"/>
        <end position="112"/>
    </location>
</feature>
<dbReference type="AlphaFoldDB" id="A0A8B9TFS6"/>
<dbReference type="Proteomes" id="UP000694400">
    <property type="component" value="Chromosome 5"/>
</dbReference>
<accession>A0A8B9TFS6</accession>
<protein>
    <submittedName>
        <fullName evidence="2">Uncharacterized protein</fullName>
    </submittedName>
</protein>
<evidence type="ECO:0000313" key="3">
    <source>
        <dbReference type="Proteomes" id="UP000694400"/>
    </source>
</evidence>
<reference evidence="2" key="3">
    <citation type="submission" date="2025-09" db="UniProtKB">
        <authorList>
            <consortium name="Ensembl"/>
        </authorList>
    </citation>
    <scope>IDENTIFICATION</scope>
</reference>
<dbReference type="Ensembl" id="ENSAPLT00020022448.1">
    <property type="protein sequence ID" value="ENSAPLP00020020784.1"/>
    <property type="gene ID" value="ENSAPLG00020014614.1"/>
</dbReference>
<evidence type="ECO:0000256" key="1">
    <source>
        <dbReference type="SAM" id="MobiDB-lite"/>
    </source>
</evidence>
<proteinExistence type="predicted"/>
<feature type="compositionally biased region" description="Basic and acidic residues" evidence="1">
    <location>
        <begin position="16"/>
        <end position="28"/>
    </location>
</feature>
<dbReference type="InterPro" id="IPR016186">
    <property type="entry name" value="C-type_lectin-like/link_sf"/>
</dbReference>
<feature type="region of interest" description="Disordered" evidence="1">
    <location>
        <begin position="76"/>
        <end position="112"/>
    </location>
</feature>